<evidence type="ECO:0000313" key="5">
    <source>
        <dbReference type="Proteomes" id="UP000001542"/>
    </source>
</evidence>
<feature type="transmembrane region" description="Helical" evidence="3">
    <location>
        <begin position="760"/>
        <end position="778"/>
    </location>
</feature>
<feature type="transmembrane region" description="Helical" evidence="3">
    <location>
        <begin position="508"/>
        <end position="530"/>
    </location>
</feature>
<feature type="transmembrane region" description="Helical" evidence="3">
    <location>
        <begin position="784"/>
        <end position="803"/>
    </location>
</feature>
<feature type="transmembrane region" description="Helical" evidence="3">
    <location>
        <begin position="654"/>
        <end position="678"/>
    </location>
</feature>
<evidence type="ECO:0000313" key="4">
    <source>
        <dbReference type="EMBL" id="EAY05096.1"/>
    </source>
</evidence>
<dbReference type="OMA" id="FIRWICH"/>
<feature type="transmembrane region" description="Helical" evidence="3">
    <location>
        <begin position="411"/>
        <end position="431"/>
    </location>
</feature>
<protein>
    <submittedName>
        <fullName evidence="4">Uncharacterized protein</fullName>
    </submittedName>
</protein>
<feature type="region of interest" description="Disordered" evidence="2">
    <location>
        <begin position="30"/>
        <end position="59"/>
    </location>
</feature>
<feature type="transmembrane region" description="Helical" evidence="3">
    <location>
        <begin position="347"/>
        <end position="366"/>
    </location>
</feature>
<feature type="transmembrane region" description="Helical" evidence="3">
    <location>
        <begin position="995"/>
        <end position="1013"/>
    </location>
</feature>
<proteinExistence type="predicted"/>
<feature type="transmembrane region" description="Helical" evidence="3">
    <location>
        <begin position="627"/>
        <end position="648"/>
    </location>
</feature>
<dbReference type="VEuPathDB" id="TrichDB:TVAGG3_0214550"/>
<keyword evidence="1" id="KW-0175">Coiled coil</keyword>
<feature type="transmembrane region" description="Helical" evidence="3">
    <location>
        <begin position="313"/>
        <end position="335"/>
    </location>
</feature>
<reference evidence="4" key="1">
    <citation type="submission" date="2006-10" db="EMBL/GenBank/DDBJ databases">
        <authorList>
            <person name="Amadeo P."/>
            <person name="Zhao Q."/>
            <person name="Wortman J."/>
            <person name="Fraser-Liggett C."/>
            <person name="Carlton J."/>
        </authorList>
    </citation>
    <scope>NUCLEOTIDE SEQUENCE</scope>
    <source>
        <strain evidence="4">G3</strain>
    </source>
</reference>
<gene>
    <name evidence="4" type="ORF">TVAG_108300</name>
</gene>
<feature type="transmembrane region" description="Helical" evidence="3">
    <location>
        <begin position="1056"/>
        <end position="1079"/>
    </location>
</feature>
<feature type="compositionally biased region" description="Low complexity" evidence="2">
    <location>
        <begin position="30"/>
        <end position="48"/>
    </location>
</feature>
<keyword evidence="3" id="KW-0472">Membrane</keyword>
<dbReference type="KEGG" id="tva:4762962"/>
<reference evidence="4" key="2">
    <citation type="journal article" date="2007" name="Science">
        <title>Draft genome sequence of the sexually transmitted pathogen Trichomonas vaginalis.</title>
        <authorList>
            <person name="Carlton J.M."/>
            <person name="Hirt R.P."/>
            <person name="Silva J.C."/>
            <person name="Delcher A.L."/>
            <person name="Schatz M."/>
            <person name="Zhao Q."/>
            <person name="Wortman J.R."/>
            <person name="Bidwell S.L."/>
            <person name="Alsmark U.C.M."/>
            <person name="Besteiro S."/>
            <person name="Sicheritz-Ponten T."/>
            <person name="Noel C.J."/>
            <person name="Dacks J.B."/>
            <person name="Foster P.G."/>
            <person name="Simillion C."/>
            <person name="Van de Peer Y."/>
            <person name="Miranda-Saavedra D."/>
            <person name="Barton G.J."/>
            <person name="Westrop G.D."/>
            <person name="Mueller S."/>
            <person name="Dessi D."/>
            <person name="Fiori P.L."/>
            <person name="Ren Q."/>
            <person name="Paulsen I."/>
            <person name="Zhang H."/>
            <person name="Bastida-Corcuera F.D."/>
            <person name="Simoes-Barbosa A."/>
            <person name="Brown M.T."/>
            <person name="Hayes R.D."/>
            <person name="Mukherjee M."/>
            <person name="Okumura C.Y."/>
            <person name="Schneider R."/>
            <person name="Smith A.J."/>
            <person name="Vanacova S."/>
            <person name="Villalvazo M."/>
            <person name="Haas B.J."/>
            <person name="Pertea M."/>
            <person name="Feldblyum T.V."/>
            <person name="Utterback T.R."/>
            <person name="Shu C.L."/>
            <person name="Osoegawa K."/>
            <person name="de Jong P.J."/>
            <person name="Hrdy I."/>
            <person name="Horvathova L."/>
            <person name="Zubacova Z."/>
            <person name="Dolezal P."/>
            <person name="Malik S.B."/>
            <person name="Logsdon J.M. Jr."/>
            <person name="Henze K."/>
            <person name="Gupta A."/>
            <person name="Wang C.C."/>
            <person name="Dunne R.L."/>
            <person name="Upcroft J.A."/>
            <person name="Upcroft P."/>
            <person name="White O."/>
            <person name="Salzberg S.L."/>
            <person name="Tang P."/>
            <person name="Chiu C.-H."/>
            <person name="Lee Y.-S."/>
            <person name="Embley T.M."/>
            <person name="Coombs G.H."/>
            <person name="Mottram J.C."/>
            <person name="Tachezy J."/>
            <person name="Fraser-Liggett C.M."/>
            <person name="Johnson P.J."/>
        </authorList>
    </citation>
    <scope>NUCLEOTIDE SEQUENCE [LARGE SCALE GENOMIC DNA]</scope>
    <source>
        <strain evidence="4">G3</strain>
    </source>
</reference>
<keyword evidence="3" id="KW-1133">Transmembrane helix</keyword>
<dbReference type="InParanoid" id="A2EQF4"/>
<feature type="transmembrane region" description="Helical" evidence="3">
    <location>
        <begin position="1279"/>
        <end position="1299"/>
    </location>
</feature>
<feature type="transmembrane region" description="Helical" evidence="3">
    <location>
        <begin position="941"/>
        <end position="959"/>
    </location>
</feature>
<feature type="transmembrane region" description="Helical" evidence="3">
    <location>
        <begin position="1424"/>
        <end position="1443"/>
    </location>
</feature>
<feature type="transmembrane region" description="Helical" evidence="3">
    <location>
        <begin position="1311"/>
        <end position="1332"/>
    </location>
</feature>
<feature type="transmembrane region" description="Helical" evidence="3">
    <location>
        <begin position="694"/>
        <end position="712"/>
    </location>
</feature>
<sequence>MTTAIQRPASESISDSSDYYSYSTTISTKNSITSENKQSESVSSSTTEQHSEAKAETKSPKELIQDGTFFTVYKDINQIKTVLKENELTYDESIKILDQLKTVQIPDNQDSKILKVYKFKIFKYLKIKFDNKLVNIHEFIKKANTVLELSVLASMEQFLTNLQNDQCDLRLGATPEQAAEIQRLRNLIDQKKAEIRQTNKNIQNLSTEKPQIELEGETAEKQINDIQNDINTFKSGHQKIFELEEFDDGIDVEIANESQRAADIRKSANNNWQEINKSKRKFYQYFKKDNSDEQFSDLISSGSAEGGVKMTKFGFHLLCLLIVIGGITLSGPMVCSSPYEFETTKNILFYALPMFGASIPPFVYMFMKLLCDEDEKTIFFISDKRILISVIDLVFVGLTIGLHFSPKVVPLHLLIRTLQGFVVGIMSFVYPMTLRQVASKKKYKTYLAVYFVFFGLGIFLFRTIGVHWIKIICIIPFLQGLLIWVSNDNNYKEIDLSRYIFYKESNDIYVVQTIATFIVHAFIGSITFWIGLYRFNYDYLSIFKYTITFISPLIVFTIIFRFFTNEIWERFTIYYYILSDILYFIGCGIGLGLKDTIGFYLMAVASGSGLFFLCWDHYFILRKANPVSTMAFSWSLFWFVNGFSAVLYLMTTPFIWFIVGASVLGLYILSMIICVIFYNDHYILDFDLRSDNEFFNTIIYCLSAIAIGAAVVGKCNLKDDYYVMIYHTVPLFGAAFASLITVLFKICLDYKYIFIFENRELQLMVFNIIFIISTAIVGYLDNPIIVLVFRGIEGIAIGFLAFLSSIMISELQKEFFSFYLGSFAVGLSIGNCILEKWPILALLASSLQAMTICFLEPNKATDFDFDCELFTGKEYEWATPILTTLDAFVGVIGIFIYNSRNAKSYLDAFYYDIAFCAAAIMSIVIFYFIFNENDGEPLTLLYHYLSIVVLLVGFVLYYLQITAGLYVIGAGIGFGAFNVPWACFISDNYYGPSFIFAWGCFWIANGSAAFLYLKVRSETWAVIGWISMTVLVGIAALAGYVLFTKAIRHNCALNNSVFWCIFLGLGGILVGTIIAPGIYDDDEYHYPQGISPDYNSSDFSNYYYNHYYEEYIEDHKSGFEVNFRWQFGSWGKFSSYPPLFALVGAGITILIDMCVLSDLRILFTIANFAYILFTGLMIIGGIPMIVFKYLQSVAIGSFSILIPLMMRSVASSEGFYHAISFYLLMIPVGMLIVSYVQIYYMYFVHALPLFYIILIWFSDEFDYECDDADGSDDPTYFDMALALAAPFYRGFCCNCLWVYHYKGMGKFVSMLHVILGVVFAILYGMCVGCDYLDSTCYTIFKFQMGLLYLAAGIVAVIFIGDNSDRTPAIAVMAAAYSFGIFQLPYLRSANNHDAFSISMFTLMNWFSSTISSVMWYYIPRITSIIVLVGCVLFFIARFIRWICH</sequence>
<feature type="transmembrane region" description="Helical" evidence="3">
    <location>
        <begin position="1239"/>
        <end position="1258"/>
    </location>
</feature>
<accession>A2EQF4</accession>
<keyword evidence="5" id="KW-1185">Reference proteome</keyword>
<feature type="transmembrane region" description="Helical" evidence="3">
    <location>
        <begin position="1366"/>
        <end position="1385"/>
    </location>
</feature>
<dbReference type="EMBL" id="DS113457">
    <property type="protein sequence ID" value="EAY05096.1"/>
    <property type="molecule type" value="Genomic_DNA"/>
</dbReference>
<feature type="transmembrane region" description="Helical" evidence="3">
    <location>
        <begin position="839"/>
        <end position="856"/>
    </location>
</feature>
<feature type="transmembrane region" description="Helical" evidence="3">
    <location>
        <begin position="1136"/>
        <end position="1156"/>
    </location>
</feature>
<feature type="transmembrane region" description="Helical" evidence="3">
    <location>
        <begin position="877"/>
        <end position="897"/>
    </location>
</feature>
<dbReference type="Proteomes" id="UP000001542">
    <property type="component" value="Unassembled WGS sequence"/>
</dbReference>
<feature type="transmembrane region" description="Helical" evidence="3">
    <location>
        <begin position="386"/>
        <end position="405"/>
    </location>
</feature>
<evidence type="ECO:0000256" key="2">
    <source>
        <dbReference type="SAM" id="MobiDB-lite"/>
    </source>
</evidence>
<feature type="transmembrane region" description="Helical" evidence="3">
    <location>
        <begin position="1168"/>
        <end position="1187"/>
    </location>
</feature>
<feature type="transmembrane region" description="Helical" evidence="3">
    <location>
        <begin position="443"/>
        <end position="461"/>
    </location>
</feature>
<feature type="transmembrane region" description="Helical" evidence="3">
    <location>
        <begin position="965"/>
        <end position="983"/>
    </location>
</feature>
<feature type="coiled-coil region" evidence="1">
    <location>
        <begin position="181"/>
        <end position="215"/>
    </location>
</feature>
<feature type="transmembrane region" description="Helical" evidence="3">
    <location>
        <begin position="1215"/>
        <end position="1233"/>
    </location>
</feature>
<feature type="transmembrane region" description="Helical" evidence="3">
    <location>
        <begin position="573"/>
        <end position="591"/>
    </location>
</feature>
<dbReference type="InterPro" id="IPR036259">
    <property type="entry name" value="MFS_trans_sf"/>
</dbReference>
<feature type="transmembrane region" description="Helical" evidence="3">
    <location>
        <begin position="542"/>
        <end position="564"/>
    </location>
</feature>
<evidence type="ECO:0000256" key="1">
    <source>
        <dbReference type="SAM" id="Coils"/>
    </source>
</evidence>
<evidence type="ECO:0000256" key="3">
    <source>
        <dbReference type="SAM" id="Phobius"/>
    </source>
</evidence>
<dbReference type="VEuPathDB" id="TrichDB:TVAG_108300"/>
<feature type="transmembrane region" description="Helical" evidence="3">
    <location>
        <begin position="815"/>
        <end position="833"/>
    </location>
</feature>
<feature type="compositionally biased region" description="Basic and acidic residues" evidence="2">
    <location>
        <begin position="49"/>
        <end position="59"/>
    </location>
</feature>
<dbReference type="RefSeq" id="XP_001317319.1">
    <property type="nucleotide sequence ID" value="XM_001317284.1"/>
</dbReference>
<feature type="transmembrane region" description="Helical" evidence="3">
    <location>
        <begin position="467"/>
        <end position="487"/>
    </location>
</feature>
<feature type="transmembrane region" description="Helical" evidence="3">
    <location>
        <begin position="597"/>
        <end position="615"/>
    </location>
</feature>
<feature type="transmembrane region" description="Helical" evidence="3">
    <location>
        <begin position="1019"/>
        <end position="1044"/>
    </location>
</feature>
<feature type="transmembrane region" description="Helical" evidence="3">
    <location>
        <begin position="909"/>
        <end position="929"/>
    </location>
</feature>
<name>A2EQF4_TRIV3</name>
<keyword evidence="3" id="KW-0812">Transmembrane</keyword>
<feature type="transmembrane region" description="Helical" evidence="3">
    <location>
        <begin position="724"/>
        <end position="748"/>
    </location>
</feature>
<feature type="transmembrane region" description="Helical" evidence="3">
    <location>
        <begin position="1344"/>
        <end position="1360"/>
    </location>
</feature>
<dbReference type="SUPFAM" id="SSF103473">
    <property type="entry name" value="MFS general substrate transporter"/>
    <property type="match status" value="1"/>
</dbReference>
<organism evidence="4 5">
    <name type="scientific">Trichomonas vaginalis (strain ATCC PRA-98 / G3)</name>
    <dbReference type="NCBI Taxonomy" id="412133"/>
    <lineage>
        <taxon>Eukaryota</taxon>
        <taxon>Metamonada</taxon>
        <taxon>Parabasalia</taxon>
        <taxon>Trichomonadida</taxon>
        <taxon>Trichomonadidae</taxon>
        <taxon>Trichomonas</taxon>
    </lineage>
</organism>